<dbReference type="SMART" id="SM00382">
    <property type="entry name" value="AAA"/>
    <property type="match status" value="1"/>
</dbReference>
<keyword evidence="3" id="KW-0547">Nucleotide-binding</keyword>
<dbReference type="InterPro" id="IPR003593">
    <property type="entry name" value="AAA+_ATPase"/>
</dbReference>
<reference evidence="6 7" key="1">
    <citation type="submission" date="2017-12" db="EMBL/GenBank/DDBJ databases">
        <title>Phylogenetic diversity of female urinary microbiome.</title>
        <authorList>
            <person name="Thomas-White K."/>
            <person name="Wolfe A.J."/>
        </authorList>
    </citation>
    <scope>NUCLEOTIDE SEQUENCE [LARGE SCALE GENOMIC DNA]</scope>
    <source>
        <strain evidence="6 7">UMB0402</strain>
    </source>
</reference>
<comment type="similarity">
    <text evidence="1">Belongs to the ABC transporter superfamily.</text>
</comment>
<evidence type="ECO:0000256" key="1">
    <source>
        <dbReference type="ARBA" id="ARBA00005417"/>
    </source>
</evidence>
<dbReference type="Proteomes" id="UP000235122">
    <property type="component" value="Unassembled WGS sequence"/>
</dbReference>
<dbReference type="InterPro" id="IPR027417">
    <property type="entry name" value="P-loop_NTPase"/>
</dbReference>
<gene>
    <name evidence="6" type="ORF">CYJ19_03160</name>
</gene>
<evidence type="ECO:0000256" key="2">
    <source>
        <dbReference type="ARBA" id="ARBA00022448"/>
    </source>
</evidence>
<accession>A0A2I1ING0</accession>
<dbReference type="RefSeq" id="WP_024331122.1">
    <property type="nucleotide sequence ID" value="NZ_JASOXK010000002.1"/>
</dbReference>
<dbReference type="PROSITE" id="PS50893">
    <property type="entry name" value="ABC_TRANSPORTER_2"/>
    <property type="match status" value="1"/>
</dbReference>
<protein>
    <submittedName>
        <fullName evidence="6">ABC transporter ATP-binding protein</fullName>
    </submittedName>
</protein>
<dbReference type="GO" id="GO:0016887">
    <property type="term" value="F:ATP hydrolysis activity"/>
    <property type="evidence" value="ECO:0007669"/>
    <property type="project" value="InterPro"/>
</dbReference>
<dbReference type="GeneID" id="35867664"/>
<keyword evidence="4 6" id="KW-0067">ATP-binding</keyword>
<evidence type="ECO:0000256" key="4">
    <source>
        <dbReference type="ARBA" id="ARBA00022840"/>
    </source>
</evidence>
<keyword evidence="2" id="KW-0813">Transport</keyword>
<dbReference type="STRING" id="33007.HMPREF3198_01592"/>
<evidence type="ECO:0000313" key="6">
    <source>
        <dbReference type="EMBL" id="PKY72658.1"/>
    </source>
</evidence>
<dbReference type="InterPro" id="IPR003439">
    <property type="entry name" value="ABC_transporter-like_ATP-bd"/>
</dbReference>
<dbReference type="Pfam" id="PF00005">
    <property type="entry name" value="ABC_tran"/>
    <property type="match status" value="1"/>
</dbReference>
<dbReference type="Gene3D" id="3.40.50.300">
    <property type="entry name" value="P-loop containing nucleotide triphosphate hydrolases"/>
    <property type="match status" value="1"/>
</dbReference>
<dbReference type="EMBL" id="PKKO01000002">
    <property type="protein sequence ID" value="PKY72658.1"/>
    <property type="molecule type" value="Genomic_DNA"/>
</dbReference>
<dbReference type="GO" id="GO:0005524">
    <property type="term" value="F:ATP binding"/>
    <property type="evidence" value="ECO:0007669"/>
    <property type="project" value="UniProtKB-KW"/>
</dbReference>
<feature type="domain" description="ABC transporter" evidence="5">
    <location>
        <begin position="42"/>
        <end position="265"/>
    </location>
</feature>
<evidence type="ECO:0000259" key="5">
    <source>
        <dbReference type="PROSITE" id="PS50893"/>
    </source>
</evidence>
<dbReference type="InterPro" id="IPR050683">
    <property type="entry name" value="Bact_Polysacc_Export_ATP-bd"/>
</dbReference>
<evidence type="ECO:0000256" key="3">
    <source>
        <dbReference type="ARBA" id="ARBA00022741"/>
    </source>
</evidence>
<dbReference type="AlphaFoldDB" id="A0A2I1ING0"/>
<dbReference type="CDD" id="cd03220">
    <property type="entry name" value="ABC_KpsT_Wzt"/>
    <property type="match status" value="1"/>
</dbReference>
<dbReference type="SUPFAM" id="SSF52540">
    <property type="entry name" value="P-loop containing nucleoside triphosphate hydrolases"/>
    <property type="match status" value="1"/>
</dbReference>
<dbReference type="InterPro" id="IPR015860">
    <property type="entry name" value="ABC_transpr_TagH-like"/>
</dbReference>
<dbReference type="GO" id="GO:0140359">
    <property type="term" value="F:ABC-type transporter activity"/>
    <property type="evidence" value="ECO:0007669"/>
    <property type="project" value="InterPro"/>
</dbReference>
<dbReference type="PANTHER" id="PTHR46743:SF2">
    <property type="entry name" value="TEICHOIC ACIDS EXPORT ATP-BINDING PROTEIN TAGH"/>
    <property type="match status" value="1"/>
</dbReference>
<evidence type="ECO:0000313" key="7">
    <source>
        <dbReference type="Proteomes" id="UP000235122"/>
    </source>
</evidence>
<sequence>MAENNKTGVDVPLGPISVLVNNISVTYKTEVNDAKARAAHSLPARAAMRIMGRNPRRQVHALSNVSLAVRSGEAVGLVGLNGSGKSTLLRIIAGVETPTEGVVKASSQPVLLGVSAALIPDLSGYRNIKLGAFAMGLSPAQVEEAIPRVAALADIGDALYRPMRTYSSGMGSRLRFAIATASRPDILLIDEALNTGDAAFRERSEEAMTKMRKNAGTMFLVSHAAQTVEEMCTRAIWIHKGRVIQDGDAYLVARNYRKWSWLLAKDQPEQAQQILAATKAAYSEPDLVELSEVEASANRRHGLG</sequence>
<organism evidence="6 7">
    <name type="scientific">Winkia neuii</name>
    <dbReference type="NCBI Taxonomy" id="33007"/>
    <lineage>
        <taxon>Bacteria</taxon>
        <taxon>Bacillati</taxon>
        <taxon>Actinomycetota</taxon>
        <taxon>Actinomycetes</taxon>
        <taxon>Actinomycetales</taxon>
        <taxon>Actinomycetaceae</taxon>
        <taxon>Winkia</taxon>
    </lineage>
</organism>
<dbReference type="GO" id="GO:0016020">
    <property type="term" value="C:membrane"/>
    <property type="evidence" value="ECO:0007669"/>
    <property type="project" value="InterPro"/>
</dbReference>
<comment type="caution">
    <text evidence="6">The sequence shown here is derived from an EMBL/GenBank/DDBJ whole genome shotgun (WGS) entry which is preliminary data.</text>
</comment>
<proteinExistence type="inferred from homology"/>
<name>A0A2I1ING0_9ACTO</name>
<dbReference type="PANTHER" id="PTHR46743">
    <property type="entry name" value="TEICHOIC ACIDS EXPORT ATP-BINDING PROTEIN TAGH"/>
    <property type="match status" value="1"/>
</dbReference>
<keyword evidence="7" id="KW-1185">Reference proteome</keyword>